<name>A0A426YCD7_ENSVE</name>
<dbReference type="AlphaFoldDB" id="A0A426YCD7"/>
<organism evidence="1 2">
    <name type="scientific">Ensete ventricosum</name>
    <name type="common">Abyssinian banana</name>
    <name type="synonym">Musa ensete</name>
    <dbReference type="NCBI Taxonomy" id="4639"/>
    <lineage>
        <taxon>Eukaryota</taxon>
        <taxon>Viridiplantae</taxon>
        <taxon>Streptophyta</taxon>
        <taxon>Embryophyta</taxon>
        <taxon>Tracheophyta</taxon>
        <taxon>Spermatophyta</taxon>
        <taxon>Magnoliopsida</taxon>
        <taxon>Liliopsida</taxon>
        <taxon>Zingiberales</taxon>
        <taxon>Musaceae</taxon>
        <taxon>Ensete</taxon>
    </lineage>
</organism>
<gene>
    <name evidence="1" type="ORF">B296_00023343</name>
</gene>
<reference evidence="1 2" key="1">
    <citation type="journal article" date="2014" name="Agronomy (Basel)">
        <title>A Draft Genome Sequence for Ensete ventricosum, the Drought-Tolerant Tree Against Hunger.</title>
        <authorList>
            <person name="Harrison J."/>
            <person name="Moore K.A."/>
            <person name="Paszkiewicz K."/>
            <person name="Jones T."/>
            <person name="Grant M."/>
            <person name="Ambacheew D."/>
            <person name="Muzemil S."/>
            <person name="Studholme D.J."/>
        </authorList>
    </citation>
    <scope>NUCLEOTIDE SEQUENCE [LARGE SCALE GENOMIC DNA]</scope>
</reference>
<dbReference type="EMBL" id="AMZH03013366">
    <property type="protein sequence ID" value="RRT49403.1"/>
    <property type="molecule type" value="Genomic_DNA"/>
</dbReference>
<evidence type="ECO:0000313" key="2">
    <source>
        <dbReference type="Proteomes" id="UP000287651"/>
    </source>
</evidence>
<comment type="caution">
    <text evidence="1">The sequence shown here is derived from an EMBL/GenBank/DDBJ whole genome shotgun (WGS) entry which is preliminary data.</text>
</comment>
<evidence type="ECO:0000313" key="1">
    <source>
        <dbReference type="EMBL" id="RRT49403.1"/>
    </source>
</evidence>
<protein>
    <submittedName>
        <fullName evidence="1">Uncharacterized protein</fullName>
    </submittedName>
</protein>
<sequence>MGARRQGFRSLKLATVAMDEPLAEKPVGVDYGVLDNGLTYYVRCNPKPRMRAALALAVKVRVSSEDLEKERGAVLEEYRGGRNAAGRMQDAHWVLMFQGSKSNLPLALDRGPVGNSFSSTVK</sequence>
<proteinExistence type="predicted"/>
<accession>A0A426YCD7</accession>
<dbReference type="Proteomes" id="UP000287651">
    <property type="component" value="Unassembled WGS sequence"/>
</dbReference>